<organism evidence="2 3">
    <name type="scientific">Saccharopolyspora montiporae</name>
    <dbReference type="NCBI Taxonomy" id="2781240"/>
    <lineage>
        <taxon>Bacteria</taxon>
        <taxon>Bacillati</taxon>
        <taxon>Actinomycetota</taxon>
        <taxon>Actinomycetes</taxon>
        <taxon>Pseudonocardiales</taxon>
        <taxon>Pseudonocardiaceae</taxon>
        <taxon>Saccharopolyspora</taxon>
    </lineage>
</organism>
<dbReference type="AlphaFoldDB" id="A0A929BB16"/>
<accession>A0A929BB16</accession>
<comment type="caution">
    <text evidence="2">The sequence shown here is derived from an EMBL/GenBank/DDBJ whole genome shotgun (WGS) entry which is preliminary data.</text>
</comment>
<evidence type="ECO:0000313" key="3">
    <source>
        <dbReference type="Proteomes" id="UP000598360"/>
    </source>
</evidence>
<reference evidence="2" key="1">
    <citation type="submission" date="2020-10" db="EMBL/GenBank/DDBJ databases">
        <title>Diversity and distribution of actinomycetes associated with coral in the coast of Hainan.</title>
        <authorList>
            <person name="Li F."/>
        </authorList>
    </citation>
    <scope>NUCLEOTIDE SEQUENCE</scope>
    <source>
        <strain evidence="2">HNM0983</strain>
    </source>
</reference>
<dbReference type="Proteomes" id="UP000598360">
    <property type="component" value="Unassembled WGS sequence"/>
</dbReference>
<feature type="region of interest" description="Disordered" evidence="1">
    <location>
        <begin position="1"/>
        <end position="22"/>
    </location>
</feature>
<proteinExistence type="predicted"/>
<gene>
    <name evidence="2" type="ORF">IQ251_19390</name>
</gene>
<evidence type="ECO:0000256" key="1">
    <source>
        <dbReference type="SAM" id="MobiDB-lite"/>
    </source>
</evidence>
<keyword evidence="3" id="KW-1185">Reference proteome</keyword>
<evidence type="ECO:0000313" key="2">
    <source>
        <dbReference type="EMBL" id="MBE9376619.1"/>
    </source>
</evidence>
<dbReference type="Pfam" id="PF10025">
    <property type="entry name" value="DUF2267"/>
    <property type="match status" value="1"/>
</dbReference>
<name>A0A929BB16_9PSEU</name>
<dbReference type="EMBL" id="JADEYC010000048">
    <property type="protein sequence ID" value="MBE9376619.1"/>
    <property type="molecule type" value="Genomic_DNA"/>
</dbReference>
<protein>
    <submittedName>
        <fullName evidence="2">DUF2267 domain-containing protein</fullName>
    </submittedName>
</protein>
<dbReference type="InterPro" id="IPR038282">
    <property type="entry name" value="DUF2267_sf"/>
</dbReference>
<sequence length="126" mass="13678">MQYDQFLKRLGQSGGPADRGQADSVAKVVLATLGQRLTGNEPTDLASQLPPELKEPLQQHTGQSEQIGDVDDFLRRVADREGPGSDPEQARVHTRAVLATLSEFVSPGEIKDLRSQLPAGYAPLFQ</sequence>
<dbReference type="Gene3D" id="1.10.490.110">
    <property type="entry name" value="Uncharacterized conserved protein DUF2267"/>
    <property type="match status" value="1"/>
</dbReference>
<dbReference type="RefSeq" id="WP_193930547.1">
    <property type="nucleotide sequence ID" value="NZ_JADEYC010000048.1"/>
</dbReference>
<dbReference type="InterPro" id="IPR018727">
    <property type="entry name" value="DUF2267"/>
</dbReference>